<dbReference type="InterPro" id="IPR011009">
    <property type="entry name" value="Kinase-like_dom_sf"/>
</dbReference>
<dbReference type="SUPFAM" id="SSF56112">
    <property type="entry name" value="Protein kinase-like (PK-like)"/>
    <property type="match status" value="1"/>
</dbReference>
<dbReference type="GO" id="GO:0004672">
    <property type="term" value="F:protein kinase activity"/>
    <property type="evidence" value="ECO:0007669"/>
    <property type="project" value="InterPro"/>
</dbReference>
<dbReference type="InterPro" id="IPR000719">
    <property type="entry name" value="Prot_kinase_dom"/>
</dbReference>
<keyword evidence="3" id="KW-0812">Transmembrane</keyword>
<evidence type="ECO:0000313" key="5">
    <source>
        <dbReference type="EMBL" id="MCP2728523.1"/>
    </source>
</evidence>
<feature type="binding site" evidence="2">
    <location>
        <position position="41"/>
    </location>
    <ligand>
        <name>ATP</name>
        <dbReference type="ChEBI" id="CHEBI:30616"/>
    </ligand>
</feature>
<dbReference type="EMBL" id="JAMZMM010000059">
    <property type="protein sequence ID" value="MCP2728523.1"/>
    <property type="molecule type" value="Genomic_DNA"/>
</dbReference>
<evidence type="ECO:0000256" key="2">
    <source>
        <dbReference type="PROSITE-ProRule" id="PRU10141"/>
    </source>
</evidence>
<keyword evidence="3" id="KW-0472">Membrane</keyword>
<gene>
    <name evidence="5" type="ORF">NJ959_08540</name>
</gene>
<keyword evidence="5" id="KW-0418">Kinase</keyword>
<evidence type="ECO:0000313" key="6">
    <source>
        <dbReference type="Proteomes" id="UP001204953"/>
    </source>
</evidence>
<feature type="transmembrane region" description="Helical" evidence="3">
    <location>
        <begin position="309"/>
        <end position="330"/>
    </location>
</feature>
<sequence length="615" mass="68947">MSNSTLGGRYQIVNHLGGGGFGQTYLAEDLHLPGNPHCVVKQLNPQFQGTSFGKEAKRLFDREAQVLYNLGGDFQIPRLLACFEEEGEFYLVQEFIPGNDLKQEIESIQSLNENLVIELLQDILEVLILIHQENIIHRDIKPANIIRRETDHKFILIDFGAATQINTQKSSSPSYRSMTIPICTPGYTPEEQLRGKPCFSSDIYGLGMTAIESITGLHPLDIPEDSKSRKLIWRDKVQVSFSLANILDKMVSYDFGKRYQSAQEVLDDLEKLNGGNKTAINIGNNRLTATIKSINSRLRCPVWVKPSQFIQPAIISLLLVIICLTIYLISQSCLNKFSNKKFCQVSNVPSGIFSYGGSTVWVSIRKEIDPVIQKELPNFRLRYTQPDGEVPSSHAGIRMLLNNQIDFAQFSVLINEKEYQMAGERGIRFKQIPVAIDGAGIAVHPSLNIAGLTVEQFHKIYAGKITNWNQIGGPNLEITPYGKKDRDFGNHIIFVPTTTEAFRQLANNPGGIYYTSATLVLSQCSVKPLPVGHNINTLVPPYKEPFVPLSQCPQKYNKLNMKAFETGEYPLSRRLSVVIKQNSQIEEEAGEAYANLLLTNQGQELLEKVGFVRIR</sequence>
<dbReference type="SUPFAM" id="SSF53850">
    <property type="entry name" value="Periplasmic binding protein-like II"/>
    <property type="match status" value="1"/>
</dbReference>
<dbReference type="Pfam" id="PF12849">
    <property type="entry name" value="PBP_like_2"/>
    <property type="match status" value="1"/>
</dbReference>
<comment type="caution">
    <text evidence="5">The sequence shown here is derived from an EMBL/GenBank/DDBJ whole genome shotgun (WGS) entry which is preliminary data.</text>
</comment>
<dbReference type="GO" id="GO:0005524">
    <property type="term" value="F:ATP binding"/>
    <property type="evidence" value="ECO:0007669"/>
    <property type="project" value="UniProtKB-UniRule"/>
</dbReference>
<dbReference type="InterPro" id="IPR050811">
    <property type="entry name" value="Phosphate_ABC_transporter"/>
</dbReference>
<keyword evidence="5" id="KW-0808">Transferase</keyword>
<accession>A0AAE3GRH9</accession>
<dbReference type="InterPro" id="IPR024370">
    <property type="entry name" value="PBP_domain"/>
</dbReference>
<dbReference type="PANTHER" id="PTHR30570">
    <property type="entry name" value="PERIPLASMIC PHOSPHATE BINDING COMPONENT OF PHOSPHATE ABC TRANSPORTER"/>
    <property type="match status" value="1"/>
</dbReference>
<dbReference type="InterPro" id="IPR017441">
    <property type="entry name" value="Protein_kinase_ATP_BS"/>
</dbReference>
<evidence type="ECO:0000256" key="3">
    <source>
        <dbReference type="SAM" id="Phobius"/>
    </source>
</evidence>
<reference evidence="5" key="1">
    <citation type="submission" date="2022-06" db="EMBL/GenBank/DDBJ databases">
        <title>New cyanobacteria of genus Symplocastrum in benthos of Lake Baikal.</title>
        <authorList>
            <person name="Sorokovikova E."/>
            <person name="Tikhonova I."/>
            <person name="Krasnopeev A."/>
            <person name="Evseev P."/>
            <person name="Gladkikh A."/>
            <person name="Belykh O."/>
        </authorList>
    </citation>
    <scope>NUCLEOTIDE SEQUENCE</scope>
    <source>
        <strain evidence="5">BBK-W-15</strain>
    </source>
</reference>
<dbReference type="CDD" id="cd14014">
    <property type="entry name" value="STKc_PknB_like"/>
    <property type="match status" value="1"/>
</dbReference>
<dbReference type="SMART" id="SM00220">
    <property type="entry name" value="S_TKc"/>
    <property type="match status" value="1"/>
</dbReference>
<dbReference type="PROSITE" id="PS50011">
    <property type="entry name" value="PROTEIN_KINASE_DOM"/>
    <property type="match status" value="1"/>
</dbReference>
<keyword evidence="2" id="KW-0067">ATP-binding</keyword>
<keyword evidence="2" id="KW-0547">Nucleotide-binding</keyword>
<keyword evidence="3" id="KW-1133">Transmembrane helix</keyword>
<keyword evidence="6" id="KW-1185">Reference proteome</keyword>
<dbReference type="RefSeq" id="WP_254011319.1">
    <property type="nucleotide sequence ID" value="NZ_JAMZMM010000059.1"/>
</dbReference>
<organism evidence="5 6">
    <name type="scientific">Limnofasciculus baicalensis BBK-W-15</name>
    <dbReference type="NCBI Taxonomy" id="2699891"/>
    <lineage>
        <taxon>Bacteria</taxon>
        <taxon>Bacillati</taxon>
        <taxon>Cyanobacteriota</taxon>
        <taxon>Cyanophyceae</taxon>
        <taxon>Coleofasciculales</taxon>
        <taxon>Coleofasciculaceae</taxon>
        <taxon>Limnofasciculus</taxon>
        <taxon>Limnofasciculus baicalensis</taxon>
    </lineage>
</organism>
<dbReference type="PROSITE" id="PS00107">
    <property type="entry name" value="PROTEIN_KINASE_ATP"/>
    <property type="match status" value="1"/>
</dbReference>
<keyword evidence="1" id="KW-0732">Signal</keyword>
<dbReference type="Gene3D" id="3.40.190.10">
    <property type="entry name" value="Periplasmic binding protein-like II"/>
    <property type="match status" value="2"/>
</dbReference>
<dbReference type="Pfam" id="PF00069">
    <property type="entry name" value="Pkinase"/>
    <property type="match status" value="1"/>
</dbReference>
<feature type="domain" description="Protein kinase" evidence="4">
    <location>
        <begin position="10"/>
        <end position="272"/>
    </location>
</feature>
<protein>
    <submittedName>
        <fullName evidence="5">Serine/threonine-protein kinase</fullName>
    </submittedName>
</protein>
<evidence type="ECO:0000256" key="1">
    <source>
        <dbReference type="ARBA" id="ARBA00022729"/>
    </source>
</evidence>
<proteinExistence type="predicted"/>
<dbReference type="PANTHER" id="PTHR30570:SF1">
    <property type="entry name" value="PHOSPHATE-BINDING PROTEIN PSTS"/>
    <property type="match status" value="1"/>
</dbReference>
<dbReference type="AlphaFoldDB" id="A0AAE3GRH9"/>
<name>A0AAE3GRH9_9CYAN</name>
<evidence type="ECO:0000259" key="4">
    <source>
        <dbReference type="PROSITE" id="PS50011"/>
    </source>
</evidence>
<dbReference type="Proteomes" id="UP001204953">
    <property type="component" value="Unassembled WGS sequence"/>
</dbReference>
<dbReference type="Gene3D" id="1.10.510.10">
    <property type="entry name" value="Transferase(Phosphotransferase) domain 1"/>
    <property type="match status" value="1"/>
</dbReference>